<evidence type="ECO:0000313" key="2">
    <source>
        <dbReference type="EMBL" id="PIZ95227.1"/>
    </source>
</evidence>
<sequence length="143" mass="16600">MSEQRIENPGDKYMGNRREKESRRRSLANFVLALLASVTLHAGSGYKIQEDYNARSQETLLDKDRLEDKDKERKKELIKVGLYEDEGDLENELRQLIEDGNIENIDLGYFILRAKYAHSNITKEQLDRAENNLDALVDAIEKE</sequence>
<dbReference type="Proteomes" id="UP000228568">
    <property type="component" value="Unassembled WGS sequence"/>
</dbReference>
<feature type="non-terminal residue" evidence="2">
    <location>
        <position position="143"/>
    </location>
</feature>
<evidence type="ECO:0000313" key="3">
    <source>
        <dbReference type="Proteomes" id="UP000228568"/>
    </source>
</evidence>
<organism evidence="2 3">
    <name type="scientific">Candidatus Magasanikbacteria bacterium CG_4_10_14_0_2_um_filter_37_12</name>
    <dbReference type="NCBI Taxonomy" id="1974637"/>
    <lineage>
        <taxon>Bacteria</taxon>
        <taxon>Candidatus Magasanikiibacteriota</taxon>
    </lineage>
</organism>
<reference evidence="3" key="1">
    <citation type="submission" date="2017-09" db="EMBL/GenBank/DDBJ databases">
        <title>Depth-based differentiation of microbial function through sediment-hosted aquifers and enrichment of novel symbionts in the deep terrestrial subsurface.</title>
        <authorList>
            <person name="Probst A.J."/>
            <person name="Ladd B."/>
            <person name="Jarett J.K."/>
            <person name="Geller-Mcgrath D.E."/>
            <person name="Sieber C.M.K."/>
            <person name="Emerson J.B."/>
            <person name="Anantharaman K."/>
            <person name="Thomas B.C."/>
            <person name="Malmstrom R."/>
            <person name="Stieglmeier M."/>
            <person name="Klingl A."/>
            <person name="Woyke T."/>
            <person name="Ryan C.M."/>
            <person name="Banfield J.F."/>
        </authorList>
    </citation>
    <scope>NUCLEOTIDE SEQUENCE [LARGE SCALE GENOMIC DNA]</scope>
</reference>
<feature type="region of interest" description="Disordered" evidence="1">
    <location>
        <begin position="1"/>
        <end position="22"/>
    </location>
</feature>
<accession>A0A2M7V8V0</accession>
<comment type="caution">
    <text evidence="2">The sequence shown here is derived from an EMBL/GenBank/DDBJ whole genome shotgun (WGS) entry which is preliminary data.</text>
</comment>
<name>A0A2M7V8V0_9BACT</name>
<dbReference type="EMBL" id="PFPK01000017">
    <property type="protein sequence ID" value="PIZ95227.1"/>
    <property type="molecule type" value="Genomic_DNA"/>
</dbReference>
<gene>
    <name evidence="2" type="ORF">COX81_01365</name>
</gene>
<protein>
    <submittedName>
        <fullName evidence="2">Uncharacterized protein</fullName>
    </submittedName>
</protein>
<evidence type="ECO:0000256" key="1">
    <source>
        <dbReference type="SAM" id="MobiDB-lite"/>
    </source>
</evidence>
<proteinExistence type="predicted"/>
<dbReference type="AlphaFoldDB" id="A0A2M7V8V0"/>